<feature type="transmembrane region" description="Helical" evidence="1">
    <location>
        <begin position="45"/>
        <end position="63"/>
    </location>
</feature>
<keyword evidence="1" id="KW-0812">Transmembrane</keyword>
<comment type="caution">
    <text evidence="2">The sequence shown here is derived from an EMBL/GenBank/DDBJ whole genome shotgun (WGS) entry which is preliminary data.</text>
</comment>
<reference evidence="2 3" key="1">
    <citation type="submission" date="2019-03" db="EMBL/GenBank/DDBJ databases">
        <title>Genomic Encyclopedia of Type Strains, Phase IV (KMG-IV): sequencing the most valuable type-strain genomes for metagenomic binning, comparative biology and taxonomic classification.</title>
        <authorList>
            <person name="Goeker M."/>
        </authorList>
    </citation>
    <scope>NUCLEOTIDE SEQUENCE [LARGE SCALE GENOMIC DNA]</scope>
    <source>
        <strain evidence="2 3">DSM 16326</strain>
    </source>
</reference>
<evidence type="ECO:0000313" key="3">
    <source>
        <dbReference type="Proteomes" id="UP000294914"/>
    </source>
</evidence>
<protein>
    <recommendedName>
        <fullName evidence="4">RND transporter</fullName>
    </recommendedName>
</protein>
<gene>
    <name evidence="2" type="ORF">EDC23_1223</name>
</gene>
<evidence type="ECO:0000256" key="1">
    <source>
        <dbReference type="SAM" id="Phobius"/>
    </source>
</evidence>
<dbReference type="OrthoDB" id="1467821at2"/>
<dbReference type="EMBL" id="SOQX01000002">
    <property type="protein sequence ID" value="TDY02839.1"/>
    <property type="molecule type" value="Genomic_DNA"/>
</dbReference>
<accession>A0A4R8IYC8</accession>
<evidence type="ECO:0000313" key="2">
    <source>
        <dbReference type="EMBL" id="TDY02839.1"/>
    </source>
</evidence>
<sequence>MKWLDKIPFPTLIIIAVLLGLAPFSPQPHLVEKLQMLFAGTLSKPIDIFDLVLHGAPLVLLAIKTVRHFKYNN</sequence>
<keyword evidence="3" id="KW-1185">Reference proteome</keyword>
<keyword evidence="1" id="KW-0472">Membrane</keyword>
<dbReference type="RefSeq" id="WP_134082096.1">
    <property type="nucleotide sequence ID" value="NZ_SOQX01000002.1"/>
</dbReference>
<organism evidence="2 3">
    <name type="scientific">Thiohalophilus thiocyanatoxydans</name>
    <dbReference type="NCBI Taxonomy" id="381308"/>
    <lineage>
        <taxon>Bacteria</taxon>
        <taxon>Pseudomonadati</taxon>
        <taxon>Pseudomonadota</taxon>
        <taxon>Gammaproteobacteria</taxon>
        <taxon>Thiohalomonadales</taxon>
        <taxon>Thiohalophilaceae</taxon>
        <taxon>Thiohalophilus</taxon>
    </lineage>
</organism>
<feature type="transmembrane region" description="Helical" evidence="1">
    <location>
        <begin position="7"/>
        <end position="25"/>
    </location>
</feature>
<dbReference type="Proteomes" id="UP000294914">
    <property type="component" value="Unassembled WGS sequence"/>
</dbReference>
<evidence type="ECO:0008006" key="4">
    <source>
        <dbReference type="Google" id="ProtNLM"/>
    </source>
</evidence>
<name>A0A4R8IYC8_9GAMM</name>
<keyword evidence="1" id="KW-1133">Transmembrane helix</keyword>
<dbReference type="AlphaFoldDB" id="A0A4R8IYC8"/>
<proteinExistence type="predicted"/>